<protein>
    <recommendedName>
        <fullName evidence="3">Oxidoreductase</fullName>
    </recommendedName>
</protein>
<proteinExistence type="predicted"/>
<dbReference type="RefSeq" id="WP_018084018.1">
    <property type="nucleotide sequence ID" value="NZ_AQWM01000056.1"/>
</dbReference>
<dbReference type="eggNOG" id="COG3749">
    <property type="taxonomic scope" value="Bacteria"/>
</dbReference>
<dbReference type="PATRIC" id="fig|1121022.4.peg.4566"/>
<dbReference type="InterPro" id="IPR008318">
    <property type="entry name" value="UCP030820"/>
</dbReference>
<evidence type="ECO:0000313" key="2">
    <source>
        <dbReference type="Proteomes" id="UP000017837"/>
    </source>
</evidence>
<dbReference type="OrthoDB" id="9800421at2"/>
<dbReference type="EMBL" id="AWGB01000095">
    <property type="protein sequence ID" value="ESQ80697.1"/>
    <property type="molecule type" value="Genomic_DNA"/>
</dbReference>
<gene>
    <name evidence="1" type="ORF">ABENE_22300</name>
</gene>
<dbReference type="STRING" id="1121022.GCA_000376105_04337"/>
<dbReference type="AlphaFoldDB" id="V4NFR3"/>
<dbReference type="Pfam" id="PF06073">
    <property type="entry name" value="DUF934"/>
    <property type="match status" value="1"/>
</dbReference>
<evidence type="ECO:0008006" key="3">
    <source>
        <dbReference type="Google" id="ProtNLM"/>
    </source>
</evidence>
<name>V4NFR3_9CAUL</name>
<organism evidence="1 2">
    <name type="scientific">Asticcacaulis benevestitus DSM 16100 = ATCC BAA-896</name>
    <dbReference type="NCBI Taxonomy" id="1121022"/>
    <lineage>
        <taxon>Bacteria</taxon>
        <taxon>Pseudomonadati</taxon>
        <taxon>Pseudomonadota</taxon>
        <taxon>Alphaproteobacteria</taxon>
        <taxon>Caulobacterales</taxon>
        <taxon>Caulobacteraceae</taxon>
        <taxon>Asticcacaulis</taxon>
    </lineage>
</organism>
<comment type="caution">
    <text evidence="1">The sequence shown here is derived from an EMBL/GenBank/DDBJ whole genome shotgun (WGS) entry which is preliminary data.</text>
</comment>
<keyword evidence="2" id="KW-1185">Reference proteome</keyword>
<dbReference type="Proteomes" id="UP000017837">
    <property type="component" value="Unassembled WGS sequence"/>
</dbReference>
<reference evidence="1 2" key="1">
    <citation type="journal article" date="2014" name="Nature">
        <title>Sequential evolution of bacterial morphology by co-option of a developmental regulator.</title>
        <authorList>
            <person name="Jiang C."/>
            <person name="Brown P.J."/>
            <person name="Ducret A."/>
            <person name="Brun Y.V."/>
        </authorList>
    </citation>
    <scope>NUCLEOTIDE SEQUENCE [LARGE SCALE GENOMIC DNA]</scope>
    <source>
        <strain evidence="1 2">DSM 16100</strain>
    </source>
</reference>
<accession>V4NFR3</accession>
<evidence type="ECO:0000313" key="1">
    <source>
        <dbReference type="EMBL" id="ESQ80697.1"/>
    </source>
</evidence>
<sequence length="164" mass="17887">MALIDSGAREIPDTWIYPSAEHTAEVVLESRMIIPVSSLLALAHEALPRPLGGYATPDMAPDIILPLLPYLDLVVVEFPRFRDGRGFTIAQTLRKRYGFEGDIRAVGHILPDQFAALIGCGFSTVLTPTDHPPVQWTPPLSPSSEGPPRQLLHRLMTQAGKGGE</sequence>